<comment type="caution">
    <text evidence="1">The sequence shown here is derived from an EMBL/GenBank/DDBJ whole genome shotgun (WGS) entry which is preliminary data.</text>
</comment>
<reference evidence="1 2" key="2">
    <citation type="submission" date="2017-02" db="EMBL/GenBank/DDBJ databases">
        <title>A genome survey and senescence transcriptome analysis in Lentinula edodes.</title>
        <authorList>
            <person name="Sakamoto Y."/>
            <person name="Nakade K."/>
            <person name="Sato S."/>
            <person name="Yoshida Y."/>
            <person name="Miyazaki K."/>
            <person name="Natsume S."/>
            <person name="Konno N."/>
        </authorList>
    </citation>
    <scope>NUCLEOTIDE SEQUENCE [LARGE SCALE GENOMIC DNA]</scope>
    <source>
        <strain evidence="1 2">NBRC 111202</strain>
    </source>
</reference>
<sequence length="90" mass="10586">MCTLAVLNSQRHKLLYSYLDPDLHCTKSRFDNPISRSLLFFLLFKLNLSQALSTSLHISNTIEHQNMEIIPRKHNCIVFRLYVTRNIHTT</sequence>
<dbReference type="Proteomes" id="UP000188533">
    <property type="component" value="Unassembled WGS sequence"/>
</dbReference>
<keyword evidence="2" id="KW-1185">Reference proteome</keyword>
<protein>
    <submittedName>
        <fullName evidence="1">Uncharacterized protein</fullName>
    </submittedName>
</protein>
<accession>A0A1Q3DVM7</accession>
<dbReference type="EMBL" id="BDGU01000007">
    <property type="protein sequence ID" value="GAV98989.1"/>
    <property type="molecule type" value="Genomic_DNA"/>
</dbReference>
<dbReference type="AlphaFoldDB" id="A0A1Q3DVM7"/>
<reference evidence="1 2" key="1">
    <citation type="submission" date="2016-08" db="EMBL/GenBank/DDBJ databases">
        <authorList>
            <consortium name="Lentinula edodes genome sequencing consortium"/>
            <person name="Sakamoto Y."/>
            <person name="Nakade K."/>
            <person name="Sato S."/>
            <person name="Yoshida Y."/>
            <person name="Miyazaki K."/>
            <person name="Natsume S."/>
            <person name="Konno N."/>
        </authorList>
    </citation>
    <scope>NUCLEOTIDE SEQUENCE [LARGE SCALE GENOMIC DNA]</scope>
    <source>
        <strain evidence="1 2">NBRC 111202</strain>
    </source>
</reference>
<evidence type="ECO:0000313" key="1">
    <source>
        <dbReference type="EMBL" id="GAV98989.1"/>
    </source>
</evidence>
<evidence type="ECO:0000313" key="2">
    <source>
        <dbReference type="Proteomes" id="UP000188533"/>
    </source>
</evidence>
<gene>
    <name evidence="1" type="ORF">LENED_000413</name>
</gene>
<organism evidence="1 2">
    <name type="scientific">Lentinula edodes</name>
    <name type="common">Shiitake mushroom</name>
    <name type="synonym">Lentinus edodes</name>
    <dbReference type="NCBI Taxonomy" id="5353"/>
    <lineage>
        <taxon>Eukaryota</taxon>
        <taxon>Fungi</taxon>
        <taxon>Dikarya</taxon>
        <taxon>Basidiomycota</taxon>
        <taxon>Agaricomycotina</taxon>
        <taxon>Agaricomycetes</taxon>
        <taxon>Agaricomycetidae</taxon>
        <taxon>Agaricales</taxon>
        <taxon>Marasmiineae</taxon>
        <taxon>Omphalotaceae</taxon>
        <taxon>Lentinula</taxon>
    </lineage>
</organism>
<proteinExistence type="predicted"/>
<name>A0A1Q3DVM7_LENED</name>